<comment type="caution">
    <text evidence="11">The sequence shown here is derived from an EMBL/GenBank/DDBJ whole genome shotgun (WGS) entry which is preliminary data.</text>
</comment>
<evidence type="ECO:0000256" key="3">
    <source>
        <dbReference type="ARBA" id="ARBA00022679"/>
    </source>
</evidence>
<evidence type="ECO:0000259" key="10">
    <source>
        <dbReference type="PROSITE" id="PS52029"/>
    </source>
</evidence>
<dbReference type="InterPro" id="IPR002477">
    <property type="entry name" value="Peptidoglycan-bd-like"/>
</dbReference>
<feature type="domain" description="L,D-TPase catalytic" evidence="10">
    <location>
        <begin position="232"/>
        <end position="365"/>
    </location>
</feature>
<dbReference type="Pfam" id="PF01471">
    <property type="entry name" value="PG_binding_1"/>
    <property type="match status" value="1"/>
</dbReference>
<evidence type="ECO:0000313" key="12">
    <source>
        <dbReference type="Proteomes" id="UP001165423"/>
    </source>
</evidence>
<dbReference type="SUPFAM" id="SSF47090">
    <property type="entry name" value="PGBD-like"/>
    <property type="match status" value="1"/>
</dbReference>
<evidence type="ECO:0000256" key="5">
    <source>
        <dbReference type="ARBA" id="ARBA00022984"/>
    </source>
</evidence>
<keyword evidence="5 7" id="KW-0573">Peptidoglycan synthesis</keyword>
<protein>
    <submittedName>
        <fullName evidence="11">L,D-transpeptidase</fullName>
    </submittedName>
</protein>
<dbReference type="Gene3D" id="1.10.101.10">
    <property type="entry name" value="PGBD-like superfamily/PGBD"/>
    <property type="match status" value="1"/>
</dbReference>
<evidence type="ECO:0000256" key="4">
    <source>
        <dbReference type="ARBA" id="ARBA00022960"/>
    </source>
</evidence>
<reference evidence="11 12" key="1">
    <citation type="submission" date="2022-03" db="EMBL/GenBank/DDBJ databases">
        <title>Luteimonas soily sp. nov., a novel bacterium isolated from the soil.</title>
        <authorList>
            <person name="Zhang X."/>
        </authorList>
    </citation>
    <scope>NUCLEOTIDE SEQUENCE [LARGE SCALE GENOMIC DNA]</scope>
    <source>
        <strain evidence="11 12">50</strain>
    </source>
</reference>
<evidence type="ECO:0000256" key="8">
    <source>
        <dbReference type="SAM" id="MobiDB-lite"/>
    </source>
</evidence>
<comment type="pathway">
    <text evidence="1 7">Cell wall biogenesis; peptidoglycan biosynthesis.</text>
</comment>
<dbReference type="InterPro" id="IPR036366">
    <property type="entry name" value="PGBDSf"/>
</dbReference>
<dbReference type="EMBL" id="JALGCL010000002">
    <property type="protein sequence ID" value="MCJ0825940.1"/>
    <property type="molecule type" value="Genomic_DNA"/>
</dbReference>
<dbReference type="Gene3D" id="2.40.440.10">
    <property type="entry name" value="L,D-transpeptidase catalytic domain-like"/>
    <property type="match status" value="1"/>
</dbReference>
<feature type="chain" id="PRO_5046073654" evidence="9">
    <location>
        <begin position="34"/>
        <end position="366"/>
    </location>
</feature>
<keyword evidence="12" id="KW-1185">Reference proteome</keyword>
<evidence type="ECO:0000256" key="9">
    <source>
        <dbReference type="SAM" id="SignalP"/>
    </source>
</evidence>
<dbReference type="Proteomes" id="UP001165423">
    <property type="component" value="Unassembled WGS sequence"/>
</dbReference>
<comment type="similarity">
    <text evidence="2">Belongs to the YkuD family.</text>
</comment>
<keyword evidence="9" id="KW-0732">Signal</keyword>
<evidence type="ECO:0000256" key="6">
    <source>
        <dbReference type="ARBA" id="ARBA00023316"/>
    </source>
</evidence>
<dbReference type="PANTHER" id="PTHR30582:SF30">
    <property type="entry name" value="BLR4375 PROTEIN"/>
    <property type="match status" value="1"/>
</dbReference>
<evidence type="ECO:0000256" key="7">
    <source>
        <dbReference type="PROSITE-ProRule" id="PRU01373"/>
    </source>
</evidence>
<dbReference type="Pfam" id="PF03734">
    <property type="entry name" value="YkuD"/>
    <property type="match status" value="1"/>
</dbReference>
<feature type="active site" description="Proton donor/acceptor" evidence="7">
    <location>
        <position position="325"/>
    </location>
</feature>
<gene>
    <name evidence="11" type="ORF">MQC88_08225</name>
</gene>
<dbReference type="InterPro" id="IPR005490">
    <property type="entry name" value="LD_TPept_cat_dom"/>
</dbReference>
<keyword evidence="6 7" id="KW-0961">Cell wall biogenesis/degradation</keyword>
<proteinExistence type="inferred from homology"/>
<name>A0ABT0A4P4_9GAMM</name>
<dbReference type="InterPro" id="IPR038063">
    <property type="entry name" value="Transpep_catalytic_dom"/>
</dbReference>
<feature type="active site" description="Nucleophile" evidence="7">
    <location>
        <position position="341"/>
    </location>
</feature>
<feature type="region of interest" description="Disordered" evidence="8">
    <location>
        <begin position="42"/>
        <end position="79"/>
    </location>
</feature>
<evidence type="ECO:0000256" key="2">
    <source>
        <dbReference type="ARBA" id="ARBA00005992"/>
    </source>
</evidence>
<keyword evidence="4 7" id="KW-0133">Cell shape</keyword>
<accession>A0ABT0A4P4</accession>
<feature type="compositionally biased region" description="Low complexity" evidence="8">
    <location>
        <begin position="59"/>
        <end position="71"/>
    </location>
</feature>
<organism evidence="11 12">
    <name type="scientific">Cognatiluteimonas sedimenti</name>
    <dbReference type="NCBI Taxonomy" id="2927791"/>
    <lineage>
        <taxon>Bacteria</taxon>
        <taxon>Pseudomonadati</taxon>
        <taxon>Pseudomonadota</taxon>
        <taxon>Gammaproteobacteria</taxon>
        <taxon>Lysobacterales</taxon>
        <taxon>Lysobacteraceae</taxon>
        <taxon>Cognatiluteimonas</taxon>
    </lineage>
</organism>
<dbReference type="InterPro" id="IPR050979">
    <property type="entry name" value="LD-transpeptidase"/>
</dbReference>
<evidence type="ECO:0000313" key="11">
    <source>
        <dbReference type="EMBL" id="MCJ0825940.1"/>
    </source>
</evidence>
<evidence type="ECO:0000256" key="1">
    <source>
        <dbReference type="ARBA" id="ARBA00004752"/>
    </source>
</evidence>
<dbReference type="InterPro" id="IPR036365">
    <property type="entry name" value="PGBD-like_sf"/>
</dbReference>
<keyword evidence="3" id="KW-0808">Transferase</keyword>
<dbReference type="PANTHER" id="PTHR30582">
    <property type="entry name" value="L,D-TRANSPEPTIDASE"/>
    <property type="match status" value="1"/>
</dbReference>
<dbReference type="PROSITE" id="PS52029">
    <property type="entry name" value="LD_TPASE"/>
    <property type="match status" value="1"/>
</dbReference>
<dbReference type="CDD" id="cd16913">
    <property type="entry name" value="YkuD_like"/>
    <property type="match status" value="1"/>
</dbReference>
<dbReference type="SUPFAM" id="SSF141523">
    <property type="entry name" value="L,D-transpeptidase catalytic domain-like"/>
    <property type="match status" value="1"/>
</dbReference>
<feature type="signal peptide" evidence="9">
    <location>
        <begin position="1"/>
        <end position="33"/>
    </location>
</feature>
<sequence>MATRKHALRTPALRFLPAALAAALLPMATPAHSQEAPEPMFEQVQAEVSTVPAAPATPPTAADAQSQPASPGETAPPPVAAAADADLAKDGVLRAQILLDRAHFSPGEIDGVSGSNTRRAIAAFQAAHELEASGELDAPTWQALGADDAPALVEYTITAADAAGPFANIPSDMMAKSKLPKLGYASLQEMLGEKFHASPDLLGKLNDGKAFAAGTLLAVPNVVGASALPKADKVVVDKSDASVSLVDASGTTFARFPATSGSSHDPLPIGDWKINGVARDPEFHYNPALFWDADASHAKATIAAGPNNPVGVVWVDLSKEHYGIHGTPEPSTIGKTQSHGCIRLTNWDAQVLAAAVAPGMAAVLQP</sequence>